<keyword evidence="2" id="KW-1185">Reference proteome</keyword>
<protein>
    <submittedName>
        <fullName evidence="1">Uncharacterized protein</fullName>
    </submittedName>
</protein>
<dbReference type="Proteomes" id="UP000000238">
    <property type="component" value="Chromosome"/>
</dbReference>
<accession>Q2SKM1</accession>
<dbReference type="STRING" id="349521.HCH_01970"/>
<dbReference type="EMBL" id="CP000155">
    <property type="protein sequence ID" value="ABC28803.1"/>
    <property type="molecule type" value="Genomic_DNA"/>
</dbReference>
<gene>
    <name evidence="1" type="ordered locus">HCH_01970</name>
</gene>
<organism evidence="1 2">
    <name type="scientific">Hahella chejuensis (strain KCTC 2396)</name>
    <dbReference type="NCBI Taxonomy" id="349521"/>
    <lineage>
        <taxon>Bacteria</taxon>
        <taxon>Pseudomonadati</taxon>
        <taxon>Pseudomonadota</taxon>
        <taxon>Gammaproteobacteria</taxon>
        <taxon>Oceanospirillales</taxon>
        <taxon>Hahellaceae</taxon>
        <taxon>Hahella</taxon>
    </lineage>
</organism>
<reference evidence="1 2" key="1">
    <citation type="journal article" date="2005" name="Nucleic Acids Res.">
        <title>Genomic blueprint of Hahella chejuensis, a marine microbe producing an algicidal agent.</title>
        <authorList>
            <person name="Jeong H."/>
            <person name="Yim J.H."/>
            <person name="Lee C."/>
            <person name="Choi S.-H."/>
            <person name="Park Y.K."/>
            <person name="Yoon S.H."/>
            <person name="Hur C.-G."/>
            <person name="Kang H.-Y."/>
            <person name="Kim D."/>
            <person name="Lee H.H."/>
            <person name="Park K.H."/>
            <person name="Park S.-H."/>
            <person name="Park H.-S."/>
            <person name="Lee H.K."/>
            <person name="Oh T.K."/>
            <person name="Kim J.F."/>
        </authorList>
    </citation>
    <scope>NUCLEOTIDE SEQUENCE [LARGE SCALE GENOMIC DNA]</scope>
    <source>
        <strain evidence="1 2">KCTC 2396</strain>
    </source>
</reference>
<evidence type="ECO:0000313" key="2">
    <source>
        <dbReference type="Proteomes" id="UP000000238"/>
    </source>
</evidence>
<evidence type="ECO:0000313" key="1">
    <source>
        <dbReference type="EMBL" id="ABC28803.1"/>
    </source>
</evidence>
<dbReference type="HOGENOM" id="CLU_1803472_0_0_6"/>
<proteinExistence type="predicted"/>
<dbReference type="KEGG" id="hch:HCH_01970"/>
<sequence>MKKMDFILNKIKVNGFCEGDECHQLFSLLTMSLAQKLGVKILFDVQPITNNYIVGCIGYTAESSFGCLDVSLLVNVIVNCCGDRPSIIADVMVYSGSVRLDQTYGFKHFSHFEYDYESSGEWIFIGWKADEYGGYDSFRQLDE</sequence>
<name>Q2SKM1_HAHCH</name>
<dbReference type="AlphaFoldDB" id="Q2SKM1"/>